<sequence>MSELTSRPEVDHIVALHRTVTDHAELIARDLERLALKVREEATSFTVNADGAAANSERAHSIGSMVTSEVAGLHLSAFHHRAAELDVLIATERGAHKGWDEGRSSVGVDMAKPLDADGMRPTSSNPHGVPHVQVEGNYFDDVALILKHCVFAAYDTPGESHDSWTNRAQAFPHELVRIRNIADDERRARELAELASFALGLLSSGALTKTAPTRVRVLMNARRPGMREQLLTHAGDLT</sequence>
<reference evidence="1" key="3">
    <citation type="submission" date="2023-02" db="EMBL/GenBank/DDBJ databases">
        <authorList>
            <person name="Sun Q."/>
            <person name="Mori K."/>
        </authorList>
    </citation>
    <scope>NUCLEOTIDE SEQUENCE</scope>
    <source>
        <strain evidence="1">NBRC 108728</strain>
        <plasmid evidence="1">pNBRC108728a</plasmid>
    </source>
</reference>
<reference evidence="3" key="2">
    <citation type="journal article" date="2019" name="Int. J. Syst. Evol. Microbiol.">
        <title>The Global Catalogue of Microorganisms (GCM) 10K type strain sequencing project: providing services to taxonomists for standard genome sequencing and annotation.</title>
        <authorList>
            <consortium name="The Broad Institute Genomics Platform"/>
            <consortium name="The Broad Institute Genome Sequencing Center for Infectious Disease"/>
            <person name="Wu L."/>
            <person name="Ma J."/>
        </authorList>
    </citation>
    <scope>NUCLEOTIDE SEQUENCE [LARGE SCALE GENOMIC DNA]</scope>
    <source>
        <strain evidence="3">NBRC 108728</strain>
    </source>
</reference>
<dbReference type="Proteomes" id="UP001321486">
    <property type="component" value="Plasmid pNBRC108728a"/>
</dbReference>
<gene>
    <name evidence="1" type="ORF">GCM10025867_45440</name>
    <name evidence="2" type="ORF">GCM10025867_51110</name>
</gene>
<reference evidence="1" key="1">
    <citation type="journal article" date="2014" name="Int. J. Syst. Evol. Microbiol.">
        <title>Complete genome of a new Firmicutes species belonging to the dominant human colonic microbiota ('Ruminococcus bicirculans') reveals two chromosomes and a selective capacity to utilize plant glucans.</title>
        <authorList>
            <consortium name="NISC Comparative Sequencing Program"/>
            <person name="Wegmann U."/>
            <person name="Louis P."/>
            <person name="Goesmann A."/>
            <person name="Henrissat B."/>
            <person name="Duncan S.H."/>
            <person name="Flint H.J."/>
        </authorList>
    </citation>
    <scope>NUCLEOTIDE SEQUENCE</scope>
    <source>
        <strain evidence="1">NBRC 108728</strain>
    </source>
</reference>
<geneLocation type="plasmid" evidence="1 3">
    <name>pNBRC108728a</name>
</geneLocation>
<dbReference type="EMBL" id="AP027733">
    <property type="protein sequence ID" value="BDZ52303.1"/>
    <property type="molecule type" value="Genomic_DNA"/>
</dbReference>
<accession>A0ABM8GV37</accession>
<dbReference type="EMBL" id="AP027733">
    <property type="protein sequence ID" value="BDZ52870.1"/>
    <property type="molecule type" value="Genomic_DNA"/>
</dbReference>
<dbReference type="RefSeq" id="WP_286347151.1">
    <property type="nucleotide sequence ID" value="NZ_AP027733.1"/>
</dbReference>
<keyword evidence="3" id="KW-1185">Reference proteome</keyword>
<name>A0ABM8GV37_9MICO</name>
<organism evidence="1 3">
    <name type="scientific">Frondihabitans sucicola</name>
    <dbReference type="NCBI Taxonomy" id="1268041"/>
    <lineage>
        <taxon>Bacteria</taxon>
        <taxon>Bacillati</taxon>
        <taxon>Actinomycetota</taxon>
        <taxon>Actinomycetes</taxon>
        <taxon>Micrococcales</taxon>
        <taxon>Microbacteriaceae</taxon>
        <taxon>Frondihabitans</taxon>
    </lineage>
</organism>
<evidence type="ECO:0000313" key="2">
    <source>
        <dbReference type="EMBL" id="BDZ52870.1"/>
    </source>
</evidence>
<keyword evidence="1" id="KW-0614">Plasmid</keyword>
<protein>
    <submittedName>
        <fullName evidence="1">Uncharacterized protein</fullName>
    </submittedName>
</protein>
<evidence type="ECO:0000313" key="1">
    <source>
        <dbReference type="EMBL" id="BDZ52303.1"/>
    </source>
</evidence>
<evidence type="ECO:0000313" key="3">
    <source>
        <dbReference type="Proteomes" id="UP001321486"/>
    </source>
</evidence>
<proteinExistence type="predicted"/>